<evidence type="ECO:0000313" key="13">
    <source>
        <dbReference type="EMBL" id="TGG92750.1"/>
    </source>
</evidence>
<evidence type="ECO:0000256" key="1">
    <source>
        <dbReference type="ARBA" id="ARBA00002324"/>
    </source>
</evidence>
<dbReference type="HAMAP" id="MF_00244">
    <property type="entry name" value="NaMN_adenylyltr"/>
    <property type="match status" value="1"/>
</dbReference>
<dbReference type="OrthoDB" id="5295945at2"/>
<dbReference type="InterPro" id="IPR004821">
    <property type="entry name" value="Cyt_trans-like"/>
</dbReference>
<comment type="catalytic activity">
    <reaction evidence="10 11">
        <text>nicotinate beta-D-ribonucleotide + ATP + H(+) = deamido-NAD(+) + diphosphate</text>
        <dbReference type="Rhea" id="RHEA:22860"/>
        <dbReference type="ChEBI" id="CHEBI:15378"/>
        <dbReference type="ChEBI" id="CHEBI:30616"/>
        <dbReference type="ChEBI" id="CHEBI:33019"/>
        <dbReference type="ChEBI" id="CHEBI:57502"/>
        <dbReference type="ChEBI" id="CHEBI:58437"/>
        <dbReference type="EC" id="2.7.7.18"/>
    </reaction>
</comment>
<dbReference type="PANTHER" id="PTHR39321:SF3">
    <property type="entry name" value="PHOSPHOPANTETHEINE ADENYLYLTRANSFERASE"/>
    <property type="match status" value="1"/>
</dbReference>
<evidence type="ECO:0000256" key="5">
    <source>
        <dbReference type="ARBA" id="ARBA00022679"/>
    </source>
</evidence>
<keyword evidence="14" id="KW-1185">Reference proteome</keyword>
<organism evidence="13 14">
    <name type="scientific">Natronospirillum operosum</name>
    <dbReference type="NCBI Taxonomy" id="2759953"/>
    <lineage>
        <taxon>Bacteria</taxon>
        <taxon>Pseudomonadati</taxon>
        <taxon>Pseudomonadota</taxon>
        <taxon>Gammaproteobacteria</taxon>
        <taxon>Oceanospirillales</taxon>
        <taxon>Natronospirillaceae</taxon>
        <taxon>Natronospirillum</taxon>
    </lineage>
</organism>
<dbReference type="AlphaFoldDB" id="A0A4Z0WCM3"/>
<evidence type="ECO:0000256" key="7">
    <source>
        <dbReference type="ARBA" id="ARBA00022741"/>
    </source>
</evidence>
<protein>
    <recommendedName>
        <fullName evidence="11">Probable nicotinate-nucleotide adenylyltransferase</fullName>
        <ecNumber evidence="11">2.7.7.18</ecNumber>
    </recommendedName>
    <alternativeName>
        <fullName evidence="11">Deamido-NAD(+) diphosphorylase</fullName>
    </alternativeName>
    <alternativeName>
        <fullName evidence="11">Deamido-NAD(+) pyrophosphorylase</fullName>
    </alternativeName>
    <alternativeName>
        <fullName evidence="11">Nicotinate mononucleotide adenylyltransferase</fullName>
        <shortName evidence="11">NaMN adenylyltransferase</shortName>
    </alternativeName>
</protein>
<evidence type="ECO:0000256" key="11">
    <source>
        <dbReference type="HAMAP-Rule" id="MF_00244"/>
    </source>
</evidence>
<comment type="similarity">
    <text evidence="3 11">Belongs to the NadD family.</text>
</comment>
<evidence type="ECO:0000313" key="14">
    <source>
        <dbReference type="Proteomes" id="UP000297475"/>
    </source>
</evidence>
<evidence type="ECO:0000256" key="9">
    <source>
        <dbReference type="ARBA" id="ARBA00023027"/>
    </source>
</evidence>
<keyword evidence="9 11" id="KW-0520">NAD</keyword>
<dbReference type="InterPro" id="IPR014729">
    <property type="entry name" value="Rossmann-like_a/b/a_fold"/>
</dbReference>
<evidence type="ECO:0000256" key="8">
    <source>
        <dbReference type="ARBA" id="ARBA00022840"/>
    </source>
</evidence>
<gene>
    <name evidence="11 13" type="primary">nadD</name>
    <name evidence="13" type="ORF">E4656_11485</name>
</gene>
<dbReference type="PANTHER" id="PTHR39321">
    <property type="entry name" value="NICOTINATE-NUCLEOTIDE ADENYLYLTRANSFERASE-RELATED"/>
    <property type="match status" value="1"/>
</dbReference>
<comment type="pathway">
    <text evidence="2 11">Cofactor biosynthesis; NAD(+) biosynthesis; deamido-NAD(+) from nicotinate D-ribonucleotide: step 1/1.</text>
</comment>
<dbReference type="NCBIfam" id="TIGR00482">
    <property type="entry name" value="nicotinate (nicotinamide) nucleotide adenylyltransferase"/>
    <property type="match status" value="1"/>
</dbReference>
<evidence type="ECO:0000256" key="3">
    <source>
        <dbReference type="ARBA" id="ARBA00009014"/>
    </source>
</evidence>
<keyword evidence="7 11" id="KW-0547">Nucleotide-binding</keyword>
<evidence type="ECO:0000259" key="12">
    <source>
        <dbReference type="Pfam" id="PF01467"/>
    </source>
</evidence>
<sequence>MDILYGGTFDPPHLGHERFIELVLARFPDARLHLVPCWQPVHKARAQADPEQRLGMLQALCAPWRRVTIDQQELRAAEPVYTLETLQAWRAELGDRASLVFAMGGDSFAGLHQWSRWQQLTELAHILVLPRPGWKQDLPPEVAAHFQGRWLAPRDTETLARTPCGHAMELPGKALTCASSQIREGTAVLAHAVPERVLHYIRQERVYPSLEVQ</sequence>
<feature type="domain" description="Cytidyltransferase-like" evidence="12">
    <location>
        <begin position="4"/>
        <end position="141"/>
    </location>
</feature>
<evidence type="ECO:0000256" key="10">
    <source>
        <dbReference type="ARBA" id="ARBA00048721"/>
    </source>
</evidence>
<evidence type="ECO:0000256" key="4">
    <source>
        <dbReference type="ARBA" id="ARBA00022642"/>
    </source>
</evidence>
<evidence type="ECO:0000256" key="2">
    <source>
        <dbReference type="ARBA" id="ARBA00005019"/>
    </source>
</evidence>
<dbReference type="CDD" id="cd02165">
    <property type="entry name" value="NMNAT"/>
    <property type="match status" value="1"/>
</dbReference>
<dbReference type="Gene3D" id="3.40.50.620">
    <property type="entry name" value="HUPs"/>
    <property type="match status" value="1"/>
</dbReference>
<keyword evidence="5 11" id="KW-0808">Transferase</keyword>
<evidence type="ECO:0000256" key="6">
    <source>
        <dbReference type="ARBA" id="ARBA00022695"/>
    </source>
</evidence>
<keyword evidence="6 11" id="KW-0548">Nucleotidyltransferase</keyword>
<dbReference type="EC" id="2.7.7.18" evidence="11"/>
<comment type="caution">
    <text evidence="13">The sequence shown here is derived from an EMBL/GenBank/DDBJ whole genome shotgun (WGS) entry which is preliminary data.</text>
</comment>
<reference evidence="13 14" key="1">
    <citation type="submission" date="2019-04" db="EMBL/GenBank/DDBJ databases">
        <title>Natronospirillum operosus gen. nov., sp. nov., a haloalkaliphilic satellite isolated from decaying biomass of laboratory culture of cyanobacterium Geitlerinema sp. and proposal of Natronospirillaceae fam. nov. and Saccharospirillaceae fam. nov.</title>
        <authorList>
            <person name="Kevbrin V."/>
            <person name="Boltyanskaya Y."/>
            <person name="Koziaeva V."/>
            <person name="Grouzdev D.S."/>
            <person name="Park M."/>
            <person name="Cho J."/>
        </authorList>
    </citation>
    <scope>NUCLEOTIDE SEQUENCE [LARGE SCALE GENOMIC DNA]</scope>
    <source>
        <strain evidence="13 14">G-116</strain>
    </source>
</reference>
<dbReference type="Pfam" id="PF01467">
    <property type="entry name" value="CTP_transf_like"/>
    <property type="match status" value="1"/>
</dbReference>
<proteinExistence type="inferred from homology"/>
<dbReference type="EMBL" id="SRMF01000004">
    <property type="protein sequence ID" value="TGG92750.1"/>
    <property type="molecule type" value="Genomic_DNA"/>
</dbReference>
<accession>A0A4Z0WCM3</accession>
<name>A0A4Z0WCM3_9GAMM</name>
<dbReference type="GO" id="GO:0004515">
    <property type="term" value="F:nicotinate-nucleotide adenylyltransferase activity"/>
    <property type="evidence" value="ECO:0007669"/>
    <property type="project" value="UniProtKB-UniRule"/>
</dbReference>
<comment type="function">
    <text evidence="1 11">Catalyzes the reversible adenylation of nicotinate mononucleotide (NaMN) to nicotinic acid adenine dinucleotide (NaAD).</text>
</comment>
<keyword evidence="4 11" id="KW-0662">Pyridine nucleotide biosynthesis</keyword>
<dbReference type="GO" id="GO:0009435">
    <property type="term" value="P:NAD+ biosynthetic process"/>
    <property type="evidence" value="ECO:0007669"/>
    <property type="project" value="UniProtKB-UniRule"/>
</dbReference>
<dbReference type="InterPro" id="IPR005248">
    <property type="entry name" value="NadD/NMNAT"/>
</dbReference>
<keyword evidence="8 11" id="KW-0067">ATP-binding</keyword>
<dbReference type="SUPFAM" id="SSF52374">
    <property type="entry name" value="Nucleotidylyl transferase"/>
    <property type="match status" value="1"/>
</dbReference>
<dbReference type="Proteomes" id="UP000297475">
    <property type="component" value="Unassembled WGS sequence"/>
</dbReference>
<dbReference type="GO" id="GO:0005524">
    <property type="term" value="F:ATP binding"/>
    <property type="evidence" value="ECO:0007669"/>
    <property type="project" value="UniProtKB-KW"/>
</dbReference>
<dbReference type="UniPathway" id="UPA00253">
    <property type="reaction ID" value="UER00332"/>
</dbReference>
<dbReference type="NCBIfam" id="TIGR00125">
    <property type="entry name" value="cyt_tran_rel"/>
    <property type="match status" value="1"/>
</dbReference>
<dbReference type="RefSeq" id="WP_135483422.1">
    <property type="nucleotide sequence ID" value="NZ_SRMF01000004.1"/>
</dbReference>